<evidence type="ECO:0000313" key="2">
    <source>
        <dbReference type="Proteomes" id="UP000805704"/>
    </source>
</evidence>
<feature type="non-terminal residue" evidence="1">
    <location>
        <position position="1"/>
    </location>
</feature>
<organism evidence="1 2">
    <name type="scientific">Nibea albiflora</name>
    <name type="common">Yellow drum</name>
    <name type="synonym">Corvina albiflora</name>
    <dbReference type="NCBI Taxonomy" id="240163"/>
    <lineage>
        <taxon>Eukaryota</taxon>
        <taxon>Metazoa</taxon>
        <taxon>Chordata</taxon>
        <taxon>Craniata</taxon>
        <taxon>Vertebrata</taxon>
        <taxon>Euteleostomi</taxon>
        <taxon>Actinopterygii</taxon>
        <taxon>Neopterygii</taxon>
        <taxon>Teleostei</taxon>
        <taxon>Neoteleostei</taxon>
        <taxon>Acanthomorphata</taxon>
        <taxon>Eupercaria</taxon>
        <taxon>Sciaenidae</taxon>
        <taxon>Nibea</taxon>
    </lineage>
</organism>
<dbReference type="EMBL" id="CM024793">
    <property type="protein sequence ID" value="KAG8002818.1"/>
    <property type="molecule type" value="Genomic_DNA"/>
</dbReference>
<gene>
    <name evidence="1" type="primary">CHCHD6A.2</name>
    <name evidence="1" type="ORF">GBF38_015398</name>
</gene>
<comment type="caution">
    <text evidence="1">The sequence shown here is derived from an EMBL/GenBank/DDBJ whole genome shotgun (WGS) entry which is preliminary data.</text>
</comment>
<sequence length="90" mass="10333">KPEIETDTQKPDGKNTEIDTKKPDGEEHKTEILRDEECRSRISESLDDDEEYNTEKSEERTQPEPKVGDEEEHSTQNPVQRATAADTLHP</sequence>
<accession>A0ACB7EMF1</accession>
<name>A0ACB7EMF1_NIBAL</name>
<dbReference type="Proteomes" id="UP000805704">
    <property type="component" value="Chromosome 5"/>
</dbReference>
<evidence type="ECO:0000313" key="1">
    <source>
        <dbReference type="EMBL" id="KAG8002818.1"/>
    </source>
</evidence>
<proteinExistence type="predicted"/>
<protein>
    <submittedName>
        <fullName evidence="1">MICOS complex subunit mic25a</fullName>
    </submittedName>
</protein>
<reference evidence="1" key="1">
    <citation type="submission" date="2020-04" db="EMBL/GenBank/DDBJ databases">
        <title>A chromosome-scale assembly and high-density genetic map of the yellow drum (Nibea albiflora) genome.</title>
        <authorList>
            <person name="Xu D."/>
            <person name="Zhang W."/>
            <person name="Chen R."/>
            <person name="Tan P."/>
            <person name="Wang L."/>
            <person name="Song H."/>
            <person name="Tian L."/>
            <person name="Zhu Q."/>
            <person name="Wang B."/>
        </authorList>
    </citation>
    <scope>NUCLEOTIDE SEQUENCE</scope>
    <source>
        <strain evidence="1">ZJHYS-2018</strain>
    </source>
</reference>
<keyword evidence="2" id="KW-1185">Reference proteome</keyword>